<evidence type="ECO:0000313" key="1">
    <source>
        <dbReference type="EMBL" id="MFB4719193.1"/>
    </source>
</evidence>
<name>A0AA96M0D6_9ENTR</name>
<reference evidence="2" key="1">
    <citation type="submission" date="2023-09" db="EMBL/GenBank/DDBJ databases">
        <title>Coexistence of blaNDM-1 and blaKPC-2 in Enterobacter chuandaensis.</title>
        <authorList>
            <person name="Chen R."/>
        </authorList>
    </citation>
    <scope>NUCLEOTIDE SEQUENCE</scope>
    <source>
        <strain evidence="2">FAHZZU5885</strain>
    </source>
</reference>
<evidence type="ECO:0000313" key="2">
    <source>
        <dbReference type="EMBL" id="WNS36415.1"/>
    </source>
</evidence>
<dbReference type="EMBL" id="CP135253">
    <property type="protein sequence ID" value="WNS36415.1"/>
    <property type="molecule type" value="Genomic_DNA"/>
</dbReference>
<organism evidence="2">
    <name type="scientific">Enterobacter chuandaensis</name>
    <dbReference type="NCBI Taxonomy" id="2497875"/>
    <lineage>
        <taxon>Bacteria</taxon>
        <taxon>Pseudomonadati</taxon>
        <taxon>Pseudomonadota</taxon>
        <taxon>Gammaproteobacteria</taxon>
        <taxon>Enterobacterales</taxon>
        <taxon>Enterobacteriaceae</taxon>
        <taxon>Enterobacter</taxon>
        <taxon>Enterobacter cloacae complex</taxon>
    </lineage>
</organism>
<sequence>MKALYGIVAALALGGCAEHAPVNTSPSETDFSVLTLTCTDGSGASRQVKMYAKTETVTLDGKTYHFVEPTGEKHNSAQMTFSNDAEGQLQFDMGKPGYTSLLKVKGGQQQAFKCQTAK</sequence>
<reference evidence="1 3" key="2">
    <citation type="submission" date="2024-09" db="EMBL/GenBank/DDBJ databases">
        <title>Molecular characterization of Carbapenemase-producing Enterobacter cloacae Complex from Infections in Argentina.</title>
        <authorList>
            <person name="De Mendieta J.M."/>
            <person name="Gomez S."/>
        </authorList>
    </citation>
    <scope>NUCLEOTIDE SEQUENCE [LARGE SCALE GENOMIC DNA]</scope>
    <source>
        <strain evidence="1 3">M23267</strain>
    </source>
</reference>
<dbReference type="RefSeq" id="WP_080329582.1">
    <property type="nucleotide sequence ID" value="NZ_CP135253.1"/>
</dbReference>
<protein>
    <submittedName>
        <fullName evidence="2">Uncharacterized protein</fullName>
    </submittedName>
</protein>
<evidence type="ECO:0000313" key="3">
    <source>
        <dbReference type="Proteomes" id="UP001577381"/>
    </source>
</evidence>
<gene>
    <name evidence="1" type="ORF">ACE3KR_09890</name>
    <name evidence="2" type="ORF">RQP59_15110</name>
</gene>
<accession>A0AA96M0D6</accession>
<dbReference type="EMBL" id="JBHGSI010000002">
    <property type="protein sequence ID" value="MFB4719193.1"/>
    <property type="molecule type" value="Genomic_DNA"/>
</dbReference>
<dbReference type="KEGG" id="echu:RQP59_15110"/>
<dbReference type="PROSITE" id="PS51257">
    <property type="entry name" value="PROKAR_LIPOPROTEIN"/>
    <property type="match status" value="1"/>
</dbReference>
<keyword evidence="3" id="KW-1185">Reference proteome</keyword>
<proteinExistence type="predicted"/>
<dbReference type="AlphaFoldDB" id="A0AA96M0D6"/>
<dbReference type="Proteomes" id="UP001577381">
    <property type="component" value="Unassembled WGS sequence"/>
</dbReference>